<dbReference type="InterPro" id="IPR006564">
    <property type="entry name" value="Znf_PMZ"/>
</dbReference>
<feature type="domain" description="Zinc finger PMZ-type" evidence="5">
    <location>
        <begin position="262"/>
        <end position="289"/>
    </location>
</feature>
<dbReference type="SMART" id="SM00575">
    <property type="entry name" value="ZnF_PMZ"/>
    <property type="match status" value="1"/>
</dbReference>
<dbReference type="PANTHER" id="PTHR31973:SF197">
    <property type="entry name" value="SWIM-TYPE DOMAIN-CONTAINING PROTEIN"/>
    <property type="match status" value="1"/>
</dbReference>
<dbReference type="Proteomes" id="UP000824120">
    <property type="component" value="Chromosome 10"/>
</dbReference>
<evidence type="ECO:0000256" key="1">
    <source>
        <dbReference type="ARBA" id="ARBA00022723"/>
    </source>
</evidence>
<dbReference type="AlphaFoldDB" id="A0A9J5WV20"/>
<dbReference type="PANTHER" id="PTHR31973">
    <property type="entry name" value="POLYPROTEIN, PUTATIVE-RELATED"/>
    <property type="match status" value="1"/>
</dbReference>
<keyword evidence="7" id="KW-1185">Reference proteome</keyword>
<organism evidence="6 7">
    <name type="scientific">Solanum commersonii</name>
    <name type="common">Commerson's wild potato</name>
    <name type="synonym">Commerson's nightshade</name>
    <dbReference type="NCBI Taxonomy" id="4109"/>
    <lineage>
        <taxon>Eukaryota</taxon>
        <taxon>Viridiplantae</taxon>
        <taxon>Streptophyta</taxon>
        <taxon>Embryophyta</taxon>
        <taxon>Tracheophyta</taxon>
        <taxon>Spermatophyta</taxon>
        <taxon>Magnoliopsida</taxon>
        <taxon>eudicotyledons</taxon>
        <taxon>Gunneridae</taxon>
        <taxon>Pentapetalae</taxon>
        <taxon>asterids</taxon>
        <taxon>lamiids</taxon>
        <taxon>Solanales</taxon>
        <taxon>Solanaceae</taxon>
        <taxon>Solanoideae</taxon>
        <taxon>Solaneae</taxon>
        <taxon>Solanum</taxon>
    </lineage>
</organism>
<accession>A0A9J5WV20</accession>
<feature type="compositionally biased region" description="Basic and acidic residues" evidence="4">
    <location>
        <begin position="138"/>
        <end position="149"/>
    </location>
</feature>
<evidence type="ECO:0000313" key="7">
    <source>
        <dbReference type="Proteomes" id="UP000824120"/>
    </source>
</evidence>
<dbReference type="Pfam" id="PF04434">
    <property type="entry name" value="SWIM"/>
    <property type="match status" value="1"/>
</dbReference>
<proteinExistence type="predicted"/>
<evidence type="ECO:0000313" key="6">
    <source>
        <dbReference type="EMBL" id="KAG5579642.1"/>
    </source>
</evidence>
<evidence type="ECO:0000256" key="2">
    <source>
        <dbReference type="ARBA" id="ARBA00022771"/>
    </source>
</evidence>
<dbReference type="OrthoDB" id="1304465at2759"/>
<keyword evidence="2" id="KW-0863">Zinc-finger</keyword>
<dbReference type="EMBL" id="JACXVP010000010">
    <property type="protein sequence ID" value="KAG5579642.1"/>
    <property type="molecule type" value="Genomic_DNA"/>
</dbReference>
<dbReference type="GO" id="GO:0008270">
    <property type="term" value="F:zinc ion binding"/>
    <property type="evidence" value="ECO:0007669"/>
    <property type="project" value="UniProtKB-KW"/>
</dbReference>
<evidence type="ECO:0000256" key="3">
    <source>
        <dbReference type="ARBA" id="ARBA00022833"/>
    </source>
</evidence>
<name>A0A9J5WV20_SOLCO</name>
<feature type="region of interest" description="Disordered" evidence="4">
    <location>
        <begin position="345"/>
        <end position="460"/>
    </location>
</feature>
<keyword evidence="3" id="KW-0862">Zinc</keyword>
<gene>
    <name evidence="6" type="ORF">H5410_050269</name>
</gene>
<evidence type="ECO:0000256" key="4">
    <source>
        <dbReference type="SAM" id="MobiDB-lite"/>
    </source>
</evidence>
<feature type="compositionally biased region" description="Pro residues" evidence="4">
    <location>
        <begin position="392"/>
        <end position="410"/>
    </location>
</feature>
<sequence>MEIYVKHMIDEAVLDPDLILLENICHEDREESGSTFNKGVEPNCGPNIVVGDETLSSEDPFTTTPQTIAATAARASSTSLPINTTNPSTNKFCYYRSYLYRSRSSYCRSCELVGDDDEDYDSDVHEEVRELRDEKRTFQRTKRNEREQVDTEEVPVGEAGPDLGFDETETRKISVEGRLGGDEPYYPSSDADSFEIDEDECCDEDEHNSDADSSDSGWVNLPRRVLQENINRSMNCSIEFNGVVRFEVREGLCQHTVDLGRRTCSCRVWQLNGIPSAYVVAVIYFKKCDHVDYIDSCYTKETYLRTYANLLQPITNMEMWPISTNPTIAPPEIITREVVHKMFNHREEPSGSGNGRGNTSSSGREKATHQNPSTEGEPPAKRGRGRPRTTPTAPPTPLTYPTLSAPPPPTTTSLPTTSKKGRPRKTPPAHPAYLEHPAPPTSLPTTSKRERGRGSESTIPYKRSSIMGMGVFQAGNGFKAFNMSICY</sequence>
<reference evidence="6 7" key="1">
    <citation type="submission" date="2020-09" db="EMBL/GenBank/DDBJ databases">
        <title>De no assembly of potato wild relative species, Solanum commersonii.</title>
        <authorList>
            <person name="Cho K."/>
        </authorList>
    </citation>
    <scope>NUCLEOTIDE SEQUENCE [LARGE SCALE GENOMIC DNA]</scope>
    <source>
        <strain evidence="6">LZ3.2</strain>
        <tissue evidence="6">Leaf</tissue>
    </source>
</reference>
<protein>
    <recommendedName>
        <fullName evidence="5">Zinc finger PMZ-type domain-containing protein</fullName>
    </recommendedName>
</protein>
<evidence type="ECO:0000259" key="5">
    <source>
        <dbReference type="SMART" id="SM00575"/>
    </source>
</evidence>
<feature type="region of interest" description="Disordered" evidence="4">
    <location>
        <begin position="138"/>
        <end position="165"/>
    </location>
</feature>
<dbReference type="InterPro" id="IPR007527">
    <property type="entry name" value="Znf_SWIM"/>
</dbReference>
<keyword evidence="1" id="KW-0479">Metal-binding</keyword>
<comment type="caution">
    <text evidence="6">The sequence shown here is derived from an EMBL/GenBank/DDBJ whole genome shotgun (WGS) entry which is preliminary data.</text>
</comment>